<dbReference type="Gene3D" id="1.10.246.40">
    <property type="entry name" value="Tn5 transposase, domain 1"/>
    <property type="match status" value="1"/>
</dbReference>
<evidence type="ECO:0000259" key="1">
    <source>
        <dbReference type="Pfam" id="PF14706"/>
    </source>
</evidence>
<dbReference type="PANTHER" id="PTHR37319:SF1">
    <property type="entry name" value="TRANSPOSASE TN5 DIMERISATION DOMAIN-CONTAINING PROTEIN"/>
    <property type="match status" value="1"/>
</dbReference>
<dbReference type="InterPro" id="IPR047768">
    <property type="entry name" value="Tn5p-like"/>
</dbReference>
<protein>
    <submittedName>
        <fullName evidence="2">IS4 family transposase</fullName>
    </submittedName>
</protein>
<dbReference type="InterPro" id="IPR054836">
    <property type="entry name" value="Tn5_transposase"/>
</dbReference>
<dbReference type="SUPFAM" id="SSF53098">
    <property type="entry name" value="Ribonuclease H-like"/>
    <property type="match status" value="1"/>
</dbReference>
<name>A0ABY0CY52_9DELT</name>
<proteinExistence type="predicted"/>
<comment type="caution">
    <text evidence="2">The sequence shown here is derived from an EMBL/GenBank/DDBJ whole genome shotgun (WGS) entry which is preliminary data.</text>
</comment>
<dbReference type="NCBIfam" id="NF033590">
    <property type="entry name" value="transpos_IS4_3"/>
    <property type="match status" value="1"/>
</dbReference>
<evidence type="ECO:0000313" key="2">
    <source>
        <dbReference type="EMBL" id="RVU48807.1"/>
    </source>
</evidence>
<dbReference type="Proteomes" id="UP000282926">
    <property type="component" value="Unassembled WGS sequence"/>
</dbReference>
<dbReference type="Gene3D" id="3.90.350.10">
    <property type="entry name" value="Transposase Inhibitor Protein From Tn5, Chain A, domain 1"/>
    <property type="match status" value="1"/>
</dbReference>
<dbReference type="PANTHER" id="PTHR37319">
    <property type="entry name" value="TRANSPOSASE"/>
    <property type="match status" value="1"/>
</dbReference>
<dbReference type="Gene3D" id="1.10.740.10">
    <property type="entry name" value="Transferase Inhibitor Protein From Tn5, Chain"/>
    <property type="match status" value="1"/>
</dbReference>
<organism evidence="2 3">
    <name type="scientific">Lujinxingia sediminis</name>
    <dbReference type="NCBI Taxonomy" id="2480984"/>
    <lineage>
        <taxon>Bacteria</taxon>
        <taxon>Deltaproteobacteria</taxon>
        <taxon>Bradymonadales</taxon>
        <taxon>Lujinxingiaceae</taxon>
        <taxon>Lujinxingia</taxon>
    </lineage>
</organism>
<evidence type="ECO:0000313" key="3">
    <source>
        <dbReference type="Proteomes" id="UP000282926"/>
    </source>
</evidence>
<dbReference type="InterPro" id="IPR014737">
    <property type="entry name" value="Transposase_Tn5-like_C"/>
</dbReference>
<keyword evidence="3" id="KW-1185">Reference proteome</keyword>
<dbReference type="InterPro" id="IPR038215">
    <property type="entry name" value="TN5-like_N_sf"/>
</dbReference>
<feature type="domain" description="Transposase Tn5-like N-terminal" evidence="1">
    <location>
        <begin position="19"/>
        <end position="72"/>
    </location>
</feature>
<accession>A0ABY0CY52</accession>
<dbReference type="InterPro" id="IPR012337">
    <property type="entry name" value="RNaseH-like_sf"/>
</dbReference>
<reference evidence="2 3" key="1">
    <citation type="submission" date="2019-01" db="EMBL/GenBank/DDBJ databases">
        <title>Lujinxingia litoralis gen. nov., sp. nov. and Lujinxingia sediminis gen. nov., sp. nov., new members in the order Bradymonadales, isolated from coastal sediment.</title>
        <authorList>
            <person name="Li C.-M."/>
        </authorList>
    </citation>
    <scope>NUCLEOTIDE SEQUENCE [LARGE SCALE GENOMIC DNA]</scope>
    <source>
        <strain evidence="2 3">SEH01</strain>
    </source>
</reference>
<dbReference type="EMBL" id="SADD01000001">
    <property type="protein sequence ID" value="RVU48807.1"/>
    <property type="molecule type" value="Genomic_DNA"/>
</dbReference>
<dbReference type="InterPro" id="IPR014735">
    <property type="entry name" value="Transposase_Tn5-like_N"/>
</dbReference>
<sequence length="485" mass="55004">MRKARAMKPTTMMADLTLSDELQDVDLGDKRRNERFVKIAGRLAAQPDKSVPDAMENHAEVEAYYRLMSNDAAEHQTLLEPHFEKTSRRSEASQIVLVAHDTTEFAYAIHDEPSRENLARLRANQQGFLWHASLAVSADGTRAPLGLVASRPYVHASQIKDQETLDFWRAQNGLLDNEQTRWLDAVEASEARLEDVDEVIHVMDREGDDFNTLFPMVFSGYGFVVRMTGDRSVSTGPKRSEKAPLEAVLEEVEWSKSIRTVELSARPKRKASKSHRARRFRSARLKIRATRVELRRPDNLPAANSPARFGVNVVEVSEIRAPKGEDPVRWLLVTDRPIDTDEDCWQIVDWYRARWQIEEYFKALKTGAAYSKLQHRSAQTLLAALSVKAMVAWNLLVIRYLGRNHEDVEASGWITSAQLAILRMKRPKIMKRKATAGRIMAAVASLGGHIKNNGPAGWQVLGRGWAQLLELEQGFLIARQMMDEM</sequence>
<dbReference type="Pfam" id="PF14706">
    <property type="entry name" value="Tnp_DNA_bind"/>
    <property type="match status" value="1"/>
</dbReference>
<gene>
    <name evidence="2" type="ORF">EA187_05105</name>
</gene>